<sequence length="56" mass="6585">MNKFVVFYKEEGVIAIGTERAYGMDVRYFMEGIEYSATCEPEEYIVMHELNDESSY</sequence>
<evidence type="ECO:0000313" key="2">
    <source>
        <dbReference type="Proteomes" id="UP000231419"/>
    </source>
</evidence>
<protein>
    <submittedName>
        <fullName evidence="1">Uncharacterized protein</fullName>
    </submittedName>
</protein>
<gene>
    <name evidence="1" type="ORF">SEA_TRINA_224</name>
</gene>
<accession>A0A2D0ZWU1</accession>
<name>A0A2D0ZWU1_9CAUD</name>
<organism evidence="1 2">
    <name type="scientific">Rhodococcus phage Trina</name>
    <dbReference type="NCBI Taxonomy" id="2027905"/>
    <lineage>
        <taxon>Viruses</taxon>
        <taxon>Duplodnaviria</taxon>
        <taxon>Heunggongvirae</taxon>
        <taxon>Uroviricota</taxon>
        <taxon>Caudoviricetes</taxon>
        <taxon>Trinavirus</taxon>
        <taxon>Trinavirus trina</taxon>
    </lineage>
</organism>
<dbReference type="EMBL" id="MF668286">
    <property type="protein sequence ID" value="ASZ75003.1"/>
    <property type="molecule type" value="Genomic_DNA"/>
</dbReference>
<reference evidence="2" key="1">
    <citation type="submission" date="2017-08" db="EMBL/GenBank/DDBJ databases">
        <authorList>
            <person name="de Groot N.N."/>
        </authorList>
    </citation>
    <scope>NUCLEOTIDE SEQUENCE [LARGE SCALE GENOMIC DNA]</scope>
</reference>
<proteinExistence type="predicted"/>
<dbReference type="Proteomes" id="UP000231419">
    <property type="component" value="Segment"/>
</dbReference>
<keyword evidence="2" id="KW-1185">Reference proteome</keyword>
<evidence type="ECO:0000313" key="1">
    <source>
        <dbReference type="EMBL" id="ASZ75003.1"/>
    </source>
</evidence>